<dbReference type="InterPro" id="IPR015943">
    <property type="entry name" value="WD40/YVTN_repeat-like_dom_sf"/>
</dbReference>
<feature type="domain" description="RNA helicase HrpA C-terminal" evidence="2">
    <location>
        <begin position="1"/>
        <end position="82"/>
    </location>
</feature>
<evidence type="ECO:0000313" key="4">
    <source>
        <dbReference type="EMBL" id="KMQ80304.1"/>
    </source>
</evidence>
<dbReference type="SUPFAM" id="SSF50974">
    <property type="entry name" value="Nitrous oxide reductase, N-terminal domain"/>
    <property type="match status" value="1"/>
</dbReference>
<dbReference type="InterPro" id="IPR051200">
    <property type="entry name" value="Host-pathogen_enzymatic-act"/>
</dbReference>
<evidence type="ECO:0000259" key="2">
    <source>
        <dbReference type="Pfam" id="PF11898"/>
    </source>
</evidence>
<dbReference type="PANTHER" id="PTHR47197:SF3">
    <property type="entry name" value="DIHYDRO-HEME D1 DEHYDROGENASE"/>
    <property type="match status" value="1"/>
</dbReference>
<dbReference type="Pfam" id="PF21783">
    <property type="entry name" value="YNCE"/>
    <property type="match status" value="1"/>
</dbReference>
<protein>
    <submittedName>
        <fullName evidence="4">Surface antigen</fullName>
    </submittedName>
</protein>
<gene>
    <name evidence="4" type="ORF">BPMI_01044</name>
</gene>
<sequence>MKGIGLRIDKLKADPARDARQLAEMHPLAQNHQRALSQHGGVADARLAEYRWLLEELRISLFAQELRTPMPVLVKWLYKVWESMQRGVSEKPGISFVDSTNCAKQARRQRVGGGKRSTMMPAFRNHFFMRNLLSSGRVRTAFARAAVAAGAALVATAAFANNVIVLNSAEATLSLIDENTRQVVGTVPTGKEPHHLMPTPDASSLIVANSVSNNLMFVDPKIGAFQRWVQGIEDPYQIDFSPDRKWFVSTGLRLDRLDIYKYDGKNLTVAKRLPLATMPSHIAFTNDSATAFISLQVSGEIAAIDLATQTVKWKMKVGPVPAGVWLTPGDKYLLVGMTGADYVTVVDWRNQKIVKTIHTGKGAHNFRSLVDGKHVAVSNRVASTISIIDEDTLTNVGDIIGLLPGPDDMELSADKKYLWVTFRFAKHVGIIDLADRKLIQTIKVGRSPHGIYFYNRAPVTAPNGA</sequence>
<reference evidence="4 5" key="1">
    <citation type="submission" date="2015-06" db="EMBL/GenBank/DDBJ databases">
        <title>Comparative genomics of Burkholderia leaf nodule symbionts.</title>
        <authorList>
            <person name="Carlier A."/>
            <person name="Eberl L."/>
            <person name="Pinto-Carbo M."/>
        </authorList>
    </citation>
    <scope>NUCLEOTIDE SEQUENCE [LARGE SCALE GENOMIC DNA]</scope>
    <source>
        <strain evidence="4 5">UZHbot3</strain>
    </source>
</reference>
<dbReference type="Pfam" id="PF11898">
    <property type="entry name" value="DUF3418"/>
    <property type="match status" value="1"/>
</dbReference>
<dbReference type="Gene3D" id="2.130.10.10">
    <property type="entry name" value="YVTN repeat-like/Quinoprotein amine dehydrogenase"/>
    <property type="match status" value="2"/>
</dbReference>
<dbReference type="InterPro" id="IPR048433">
    <property type="entry name" value="YNCE-like_beta-prop"/>
</dbReference>
<dbReference type="EMBL" id="LELG01000112">
    <property type="protein sequence ID" value="KMQ80304.1"/>
    <property type="molecule type" value="Genomic_DNA"/>
</dbReference>
<evidence type="ECO:0000313" key="5">
    <source>
        <dbReference type="Proteomes" id="UP000242951"/>
    </source>
</evidence>
<organism evidence="4 5">
    <name type="scientific">Candidatus Burkholderia pumila</name>
    <dbReference type="NCBI Taxonomy" id="1090375"/>
    <lineage>
        <taxon>Bacteria</taxon>
        <taxon>Pseudomonadati</taxon>
        <taxon>Pseudomonadota</taxon>
        <taxon>Betaproteobacteria</taxon>
        <taxon>Burkholderiales</taxon>
        <taxon>Burkholderiaceae</taxon>
        <taxon>Burkholderia</taxon>
    </lineage>
</organism>
<comment type="caution">
    <text evidence="4">The sequence shown here is derived from an EMBL/GenBank/DDBJ whole genome shotgun (WGS) entry which is preliminary data.</text>
</comment>
<keyword evidence="1" id="KW-0732">Signal</keyword>
<dbReference type="InterPro" id="IPR024590">
    <property type="entry name" value="HrpA_C"/>
</dbReference>
<name>A0ABR5HLU1_9BURK</name>
<dbReference type="PANTHER" id="PTHR47197">
    <property type="entry name" value="PROTEIN NIRF"/>
    <property type="match status" value="1"/>
</dbReference>
<dbReference type="InterPro" id="IPR011045">
    <property type="entry name" value="N2O_reductase_N"/>
</dbReference>
<evidence type="ECO:0000256" key="1">
    <source>
        <dbReference type="ARBA" id="ARBA00022729"/>
    </source>
</evidence>
<keyword evidence="5" id="KW-1185">Reference proteome</keyword>
<evidence type="ECO:0000259" key="3">
    <source>
        <dbReference type="Pfam" id="PF21783"/>
    </source>
</evidence>
<dbReference type="Proteomes" id="UP000242951">
    <property type="component" value="Unassembled WGS sequence"/>
</dbReference>
<accession>A0ABR5HLU1</accession>
<proteinExistence type="predicted"/>
<feature type="domain" description="YNCE-like beta-propeller" evidence="3">
    <location>
        <begin position="141"/>
        <end position="458"/>
    </location>
</feature>